<protein>
    <recommendedName>
        <fullName evidence="1">Phosphate-specific transport system accessory protein PhoU</fullName>
    </recommendedName>
</protein>
<evidence type="ECO:0000313" key="3">
    <source>
        <dbReference type="EMBL" id="MET3558086.1"/>
    </source>
</evidence>
<keyword evidence="1" id="KW-0963">Cytoplasm</keyword>
<evidence type="ECO:0000256" key="1">
    <source>
        <dbReference type="PIRNR" id="PIRNR003107"/>
    </source>
</evidence>
<feature type="domain" description="PhoU" evidence="2">
    <location>
        <begin position="122"/>
        <end position="205"/>
    </location>
</feature>
<sequence>MRELYQQELEDLKKQFQALFRKAIRAFEKTRLALIDQDVRVAEAVIMEDSLINHQQMEIETACALLLARQQPVARDLRLVVSLMQMSADLEKIGDYCSHIAKSLTRIEGQTRSQSIESGIVDLADKLHFLLNKALMMSQTFQVDKADEIHALEEELVESRRLLSTHIRKEMDKSPDLVFSDSYYLSMALNMERIADYVTNICERIVYVETGHMVDPV</sequence>
<dbReference type="EMBL" id="JBEPLO010000011">
    <property type="protein sequence ID" value="MET3558086.1"/>
    <property type="molecule type" value="Genomic_DNA"/>
</dbReference>
<organism evidence="3 4">
    <name type="scientific">Streptococcus rupicaprae</name>
    <dbReference type="NCBI Taxonomy" id="759619"/>
    <lineage>
        <taxon>Bacteria</taxon>
        <taxon>Bacillati</taxon>
        <taxon>Bacillota</taxon>
        <taxon>Bacilli</taxon>
        <taxon>Lactobacillales</taxon>
        <taxon>Streptococcaceae</taxon>
        <taxon>Streptococcus</taxon>
    </lineage>
</organism>
<reference evidence="3 4" key="1">
    <citation type="submission" date="2024-06" db="EMBL/GenBank/DDBJ databases">
        <title>Genomic Encyclopedia of Type Strains, Phase IV (KMG-IV): sequencing the most valuable type-strain genomes for metagenomic binning, comparative biology and taxonomic classification.</title>
        <authorList>
            <person name="Goeker M."/>
        </authorList>
    </citation>
    <scope>NUCLEOTIDE SEQUENCE [LARGE SCALE GENOMIC DNA]</scope>
    <source>
        <strain evidence="3 4">DSM 28303</strain>
    </source>
</reference>
<dbReference type="InterPro" id="IPR038078">
    <property type="entry name" value="PhoU-like_sf"/>
</dbReference>
<dbReference type="Gene3D" id="1.20.58.220">
    <property type="entry name" value="Phosphate transport system protein phou homolog 2, domain 2"/>
    <property type="match status" value="1"/>
</dbReference>
<comment type="similarity">
    <text evidence="1">Belongs to the PhoU family.</text>
</comment>
<dbReference type="Pfam" id="PF01895">
    <property type="entry name" value="PhoU"/>
    <property type="match status" value="2"/>
</dbReference>
<dbReference type="Proteomes" id="UP001549122">
    <property type="component" value="Unassembled WGS sequence"/>
</dbReference>
<gene>
    <name evidence="3" type="ORF">ABID29_001201</name>
</gene>
<comment type="subcellular location">
    <subcellularLocation>
        <location evidence="1">Cytoplasm</location>
    </subcellularLocation>
</comment>
<dbReference type="InterPro" id="IPR026022">
    <property type="entry name" value="PhoU_dom"/>
</dbReference>
<comment type="caution">
    <text evidence="3">The sequence shown here is derived from an EMBL/GenBank/DDBJ whole genome shotgun (WGS) entry which is preliminary data.</text>
</comment>
<name>A0ABV2FHP2_9STRE</name>
<evidence type="ECO:0000259" key="2">
    <source>
        <dbReference type="Pfam" id="PF01895"/>
    </source>
</evidence>
<evidence type="ECO:0000313" key="4">
    <source>
        <dbReference type="Proteomes" id="UP001549122"/>
    </source>
</evidence>
<comment type="subunit">
    <text evidence="1">Homodimer.</text>
</comment>
<feature type="domain" description="PhoU" evidence="2">
    <location>
        <begin position="19"/>
        <end position="103"/>
    </location>
</feature>
<keyword evidence="1" id="KW-0592">Phosphate transport</keyword>
<comment type="function">
    <text evidence="1">Plays a role in the regulation of phosphate uptake.</text>
</comment>
<keyword evidence="1" id="KW-0813">Transport</keyword>
<dbReference type="NCBIfam" id="TIGR02135">
    <property type="entry name" value="phoU_full"/>
    <property type="match status" value="1"/>
</dbReference>
<dbReference type="PANTHER" id="PTHR42930:SF3">
    <property type="entry name" value="PHOSPHATE-SPECIFIC TRANSPORT SYSTEM ACCESSORY PROTEIN PHOU"/>
    <property type="match status" value="1"/>
</dbReference>
<proteinExistence type="inferred from homology"/>
<dbReference type="InterPro" id="IPR028366">
    <property type="entry name" value="PhoU"/>
</dbReference>
<accession>A0ABV2FHP2</accession>
<dbReference type="PIRSF" id="PIRSF003107">
    <property type="entry name" value="PhoU"/>
    <property type="match status" value="1"/>
</dbReference>
<dbReference type="SUPFAM" id="SSF109755">
    <property type="entry name" value="PhoU-like"/>
    <property type="match status" value="1"/>
</dbReference>
<dbReference type="PANTHER" id="PTHR42930">
    <property type="entry name" value="PHOSPHATE-SPECIFIC TRANSPORT SYSTEM ACCESSORY PROTEIN PHOU"/>
    <property type="match status" value="1"/>
</dbReference>
<dbReference type="RefSeq" id="WP_354365102.1">
    <property type="nucleotide sequence ID" value="NZ_JBEPLO010000011.1"/>
</dbReference>
<keyword evidence="4" id="KW-1185">Reference proteome</keyword>